<feature type="transmembrane region" description="Helical" evidence="1">
    <location>
        <begin position="298"/>
        <end position="314"/>
    </location>
</feature>
<feature type="transmembrane region" description="Helical" evidence="1">
    <location>
        <begin position="276"/>
        <end position="292"/>
    </location>
</feature>
<evidence type="ECO:0000313" key="2">
    <source>
        <dbReference type="EMBL" id="GAA1926737.1"/>
    </source>
</evidence>
<reference evidence="3" key="1">
    <citation type="journal article" date="2019" name="Int. J. Syst. Evol. Microbiol.">
        <title>The Global Catalogue of Microorganisms (GCM) 10K type strain sequencing project: providing services to taxonomists for standard genome sequencing and annotation.</title>
        <authorList>
            <consortium name="The Broad Institute Genomics Platform"/>
            <consortium name="The Broad Institute Genome Sequencing Center for Infectious Disease"/>
            <person name="Wu L."/>
            <person name="Ma J."/>
        </authorList>
    </citation>
    <scope>NUCLEOTIDE SEQUENCE [LARGE SCALE GENOMIC DNA]</scope>
    <source>
        <strain evidence="3">JCM 14900</strain>
    </source>
</reference>
<accession>A0ABP5B1Q4</accession>
<feature type="transmembrane region" description="Helical" evidence="1">
    <location>
        <begin position="244"/>
        <end position="264"/>
    </location>
</feature>
<feature type="transmembrane region" description="Helical" evidence="1">
    <location>
        <begin position="374"/>
        <end position="393"/>
    </location>
</feature>
<dbReference type="EMBL" id="BAAAOF010000003">
    <property type="protein sequence ID" value="GAA1926737.1"/>
    <property type="molecule type" value="Genomic_DNA"/>
</dbReference>
<feature type="transmembrane region" description="Helical" evidence="1">
    <location>
        <begin position="479"/>
        <end position="499"/>
    </location>
</feature>
<feature type="transmembrane region" description="Helical" evidence="1">
    <location>
        <begin position="36"/>
        <end position="58"/>
    </location>
</feature>
<keyword evidence="1" id="KW-1133">Transmembrane helix</keyword>
<dbReference type="Proteomes" id="UP001501343">
    <property type="component" value="Unassembled WGS sequence"/>
</dbReference>
<keyword evidence="1" id="KW-0472">Membrane</keyword>
<protein>
    <submittedName>
        <fullName evidence="2">Uncharacterized protein</fullName>
    </submittedName>
</protein>
<dbReference type="Pfam" id="PF20176">
    <property type="entry name" value="DUF6541"/>
    <property type="match status" value="1"/>
</dbReference>
<name>A0ABP5B1Q4_9MICO</name>
<keyword evidence="3" id="KW-1185">Reference proteome</keyword>
<sequence length="651" mass="67552">MLSWLTESVALAGAVLVVFGPGVLVGCALRLRGLALWAIAPAIGAAVLTGSSLVLGLFGVGWTPLSAAISLVVVALIVWGVRHLLGLGPAPAARTDRRARLLLSAGIAIGIVLVALRVGLYIGDAGAISQTNDGAFHLNALRFAVETGWASPLRLNGVVSQSGFYPSAWHVLASLVVQLTGTSVEVAANVVTLVLSAGAWTLGIAYLTRVVAGPVAASIAAALAASISAFPLLLVQWGVLYPQLLATAVLPAAIAVVADARRLIGSEDAGARWARSLRLGVVAALAVGAILAAQPSVALAWALAALSIGAWALVARWSRLTRRLRILALGGLGVGLFLTAGVWALFSASTSVTWPPSTRLLTAGVEVVMNGFLGYPWAVLTSILMIIGIVVAVRMPRLRGIATTWIVLVVLYGVAAAIGDPRLRAVLVGPWYEDPYRLAALIPVVALPLAGAGAAAIVARASVVWGRRGEDVDAGATRAATWTALGVVAAIGVISLVVAPQIARRDVFAHRVDPNLYAVTADSFLSADELAVLRRLAETVPEDAAVIGNPSTGMAFGYALSGRNVIPHSWAPPGGPDYPILWESLRDVATNPEVCPALDAFGARYVLDFGPGEQYPGRWIMPGFTDIDGQPGFELVDREGDAMLWRVTACD</sequence>
<feature type="transmembrane region" description="Helical" evidence="1">
    <location>
        <begin position="438"/>
        <end position="459"/>
    </location>
</feature>
<gene>
    <name evidence="2" type="ORF">GCM10009775_18650</name>
</gene>
<feature type="transmembrane region" description="Helical" evidence="1">
    <location>
        <begin position="186"/>
        <end position="208"/>
    </location>
</feature>
<keyword evidence="1" id="KW-0812">Transmembrane</keyword>
<feature type="transmembrane region" description="Helical" evidence="1">
    <location>
        <begin position="215"/>
        <end position="238"/>
    </location>
</feature>
<proteinExistence type="predicted"/>
<feature type="transmembrane region" description="Helical" evidence="1">
    <location>
        <begin position="12"/>
        <end position="29"/>
    </location>
</feature>
<evidence type="ECO:0000313" key="3">
    <source>
        <dbReference type="Proteomes" id="UP001501343"/>
    </source>
</evidence>
<feature type="transmembrane region" description="Helical" evidence="1">
    <location>
        <begin position="64"/>
        <end position="81"/>
    </location>
</feature>
<organism evidence="2 3">
    <name type="scientific">Microbacterium aoyamense</name>
    <dbReference type="NCBI Taxonomy" id="344166"/>
    <lineage>
        <taxon>Bacteria</taxon>
        <taxon>Bacillati</taxon>
        <taxon>Actinomycetota</taxon>
        <taxon>Actinomycetes</taxon>
        <taxon>Micrococcales</taxon>
        <taxon>Microbacteriaceae</taxon>
        <taxon>Microbacterium</taxon>
    </lineage>
</organism>
<feature type="transmembrane region" description="Helical" evidence="1">
    <location>
        <begin position="400"/>
        <end position="418"/>
    </location>
</feature>
<dbReference type="InterPro" id="IPR046671">
    <property type="entry name" value="DUF6541"/>
</dbReference>
<comment type="caution">
    <text evidence="2">The sequence shown here is derived from an EMBL/GenBank/DDBJ whole genome shotgun (WGS) entry which is preliminary data.</text>
</comment>
<feature type="transmembrane region" description="Helical" evidence="1">
    <location>
        <begin position="101"/>
        <end position="122"/>
    </location>
</feature>
<evidence type="ECO:0000256" key="1">
    <source>
        <dbReference type="SAM" id="Phobius"/>
    </source>
</evidence>
<dbReference type="RefSeq" id="WP_248150716.1">
    <property type="nucleotide sequence ID" value="NZ_BAAAOF010000003.1"/>
</dbReference>
<feature type="transmembrane region" description="Helical" evidence="1">
    <location>
        <begin position="326"/>
        <end position="346"/>
    </location>
</feature>